<dbReference type="SUPFAM" id="SSF50729">
    <property type="entry name" value="PH domain-like"/>
    <property type="match status" value="1"/>
</dbReference>
<dbReference type="CDD" id="cd13281">
    <property type="entry name" value="PH_PLEKHD1"/>
    <property type="match status" value="1"/>
</dbReference>
<dbReference type="EMBL" id="OW240924">
    <property type="protein sequence ID" value="CAH2328338.1"/>
    <property type="molecule type" value="Genomic_DNA"/>
</dbReference>
<dbReference type="InterPro" id="IPR001849">
    <property type="entry name" value="PH_domain"/>
</dbReference>
<dbReference type="PANTHER" id="PTHR14383">
    <property type="entry name" value="SWAP-70 RECOMBINASE"/>
    <property type="match status" value="1"/>
</dbReference>
<evidence type="ECO:0000256" key="2">
    <source>
        <dbReference type="SAM" id="MobiDB-lite"/>
    </source>
</evidence>
<dbReference type="Proteomes" id="UP001295444">
    <property type="component" value="Chromosome 13"/>
</dbReference>
<evidence type="ECO:0000313" key="5">
    <source>
        <dbReference type="Proteomes" id="UP001295444"/>
    </source>
</evidence>
<sequence length="499" mass="58379">MFTTSKSCSMSPSASMDHADTDKLDIRTKVQLQGVLWKRPFGRQSTKWSKRFFIIKDSFLLYYAENERRNIESNRYFNIHPKGVIPLSGCRVDAVEEPNMPHAMKISHEDFHGNILLAAESELEQNQWLEMLHESGKVTWQNAQLGEAMIGSLEAQGLQLAKERQEYFDKLMEETEELCSQREQKEELERLNQVLESEKCQFEDLVQELRLEQEQIKRELEVTIHCLKGLGEEKQELCSLTQHLQRTMEELSVEKQRTLAIMEASQHHLQPSPSHSEISKQGLHGNLQQIESKMQALLQEKMQAESRIKENEEKFRVLQEERAFFISESQALQHSLTELTAEKEQTEKELKIQLKVQLDLEQRLREAEEALRRLELGLNSAVMNQDKEKKMRADVSHLKKFFEECIRKSEIEAMKPTIMKNSVYVPRAATRRIKSCRFHHQRPSFSRLRHSHSFLMSTPETCDNQSVKETAKTLSRDQHYRGNVYQTMSKQESSQETDK</sequence>
<feature type="compositionally biased region" description="Basic and acidic residues" evidence="2">
    <location>
        <begin position="469"/>
        <end position="480"/>
    </location>
</feature>
<dbReference type="SUPFAM" id="SSF90257">
    <property type="entry name" value="Myosin rod fragments"/>
    <property type="match status" value="1"/>
</dbReference>
<dbReference type="PROSITE" id="PS50003">
    <property type="entry name" value="PH_DOMAIN"/>
    <property type="match status" value="1"/>
</dbReference>
<keyword evidence="1" id="KW-0175">Coiled coil</keyword>
<gene>
    <name evidence="4" type="ORF">PECUL_23A001381</name>
</gene>
<feature type="domain" description="PH" evidence="3">
    <location>
        <begin position="29"/>
        <end position="137"/>
    </location>
</feature>
<feature type="region of interest" description="Disordered" evidence="2">
    <location>
        <begin position="465"/>
        <end position="499"/>
    </location>
</feature>
<evidence type="ECO:0000256" key="1">
    <source>
        <dbReference type="SAM" id="Coils"/>
    </source>
</evidence>
<dbReference type="Gene3D" id="2.30.29.30">
    <property type="entry name" value="Pleckstrin-homology domain (PH domain)/Phosphotyrosine-binding domain (PTB)"/>
    <property type="match status" value="1"/>
</dbReference>
<proteinExistence type="predicted"/>
<dbReference type="SMART" id="SM00233">
    <property type="entry name" value="PH"/>
    <property type="match status" value="1"/>
</dbReference>
<accession>A0AAD1TJE1</accession>
<feature type="compositionally biased region" description="Polar residues" evidence="2">
    <location>
        <begin position="484"/>
        <end position="499"/>
    </location>
</feature>
<name>A0AAD1TJE1_PELCU</name>
<keyword evidence="5" id="KW-1185">Reference proteome</keyword>
<protein>
    <recommendedName>
        <fullName evidence="3">PH domain-containing protein</fullName>
    </recommendedName>
</protein>
<dbReference type="Pfam" id="PF00169">
    <property type="entry name" value="PH"/>
    <property type="match status" value="1"/>
</dbReference>
<dbReference type="AlphaFoldDB" id="A0AAD1TJE1"/>
<reference evidence="4" key="1">
    <citation type="submission" date="2022-03" db="EMBL/GenBank/DDBJ databases">
        <authorList>
            <person name="Alioto T."/>
            <person name="Alioto T."/>
            <person name="Gomez Garrido J."/>
        </authorList>
    </citation>
    <scope>NUCLEOTIDE SEQUENCE</scope>
</reference>
<feature type="coiled-coil region" evidence="1">
    <location>
        <begin position="280"/>
        <end position="384"/>
    </location>
</feature>
<organism evidence="4 5">
    <name type="scientific">Pelobates cultripes</name>
    <name type="common">Western spadefoot toad</name>
    <dbReference type="NCBI Taxonomy" id="61616"/>
    <lineage>
        <taxon>Eukaryota</taxon>
        <taxon>Metazoa</taxon>
        <taxon>Chordata</taxon>
        <taxon>Craniata</taxon>
        <taxon>Vertebrata</taxon>
        <taxon>Euteleostomi</taxon>
        <taxon>Amphibia</taxon>
        <taxon>Batrachia</taxon>
        <taxon>Anura</taxon>
        <taxon>Pelobatoidea</taxon>
        <taxon>Pelobatidae</taxon>
        <taxon>Pelobates</taxon>
    </lineage>
</organism>
<evidence type="ECO:0000259" key="3">
    <source>
        <dbReference type="PROSITE" id="PS50003"/>
    </source>
</evidence>
<dbReference type="InterPro" id="IPR011993">
    <property type="entry name" value="PH-like_dom_sf"/>
</dbReference>
<feature type="coiled-coil region" evidence="1">
    <location>
        <begin position="168"/>
        <end position="215"/>
    </location>
</feature>
<evidence type="ECO:0000313" key="4">
    <source>
        <dbReference type="EMBL" id="CAH2328338.1"/>
    </source>
</evidence>
<dbReference type="PANTHER" id="PTHR14383:SF1">
    <property type="entry name" value="PLECKSTRIN HOMOLOGY DOMAIN-CONTAINING FAMILY D MEMBER 1"/>
    <property type="match status" value="1"/>
</dbReference>